<dbReference type="Pfam" id="PF13280">
    <property type="entry name" value="WYL"/>
    <property type="match status" value="1"/>
</dbReference>
<dbReference type="Proteomes" id="UP000436006">
    <property type="component" value="Unassembled WGS sequence"/>
</dbReference>
<reference evidence="4 5" key="1">
    <citation type="submission" date="2019-12" db="EMBL/GenBank/DDBJ databases">
        <title>Spirosoma sp. HMF4905 genome sequencing and assembly.</title>
        <authorList>
            <person name="Kang H."/>
            <person name="Cha I."/>
            <person name="Kim H."/>
            <person name="Joh K."/>
        </authorList>
    </citation>
    <scope>NUCLEOTIDE SEQUENCE [LARGE SCALE GENOMIC DNA]</scope>
    <source>
        <strain evidence="4 5">HMF4905</strain>
    </source>
</reference>
<proteinExistence type="predicted"/>
<organism evidence="4 5">
    <name type="scientific">Spirosoma arboris</name>
    <dbReference type="NCBI Taxonomy" id="2682092"/>
    <lineage>
        <taxon>Bacteria</taxon>
        <taxon>Pseudomonadati</taxon>
        <taxon>Bacteroidota</taxon>
        <taxon>Cytophagia</taxon>
        <taxon>Cytophagales</taxon>
        <taxon>Cytophagaceae</taxon>
        <taxon>Spirosoma</taxon>
    </lineage>
</organism>
<evidence type="ECO:0000256" key="1">
    <source>
        <dbReference type="ARBA" id="ARBA00023015"/>
    </source>
</evidence>
<keyword evidence="1" id="KW-0805">Transcription regulation</keyword>
<protein>
    <submittedName>
        <fullName evidence="4">WYL domain-containing protein</fullName>
    </submittedName>
</protein>
<dbReference type="AlphaFoldDB" id="A0A7K1SB86"/>
<dbReference type="InterPro" id="IPR057727">
    <property type="entry name" value="WCX_dom"/>
</dbReference>
<dbReference type="InterPro" id="IPR036390">
    <property type="entry name" value="WH_DNA-bd_sf"/>
</dbReference>
<dbReference type="InterPro" id="IPR013196">
    <property type="entry name" value="HTH_11"/>
</dbReference>
<dbReference type="InterPro" id="IPR001034">
    <property type="entry name" value="DeoR_HTH"/>
</dbReference>
<comment type="caution">
    <text evidence="4">The sequence shown here is derived from an EMBL/GenBank/DDBJ whole genome shotgun (WGS) entry which is preliminary data.</text>
</comment>
<dbReference type="InterPro" id="IPR036388">
    <property type="entry name" value="WH-like_DNA-bd_sf"/>
</dbReference>
<name>A0A7K1SB86_9BACT</name>
<dbReference type="InterPro" id="IPR028349">
    <property type="entry name" value="PafC-like"/>
</dbReference>
<dbReference type="RefSeq" id="WP_157585608.1">
    <property type="nucleotide sequence ID" value="NZ_WPIN01000004.1"/>
</dbReference>
<sequence>MTDPEISRLSRLVTLLTLLQTKRVLTATELAHRFSVSTRTIYRDIRTLESAGIPIVTQEGKGYAMLEGYRLPPIMFTREEAIALLTAEKLASKLTDTVTAQQSGAAMDKLRAALRYSDRDYLETVAPYIQVLDPISVPEHPNTYQQLVTAVTSHRVVRIDYQAAETGEATSREVEPIGLYLSQYWYLVAFCRLRQAVRNFRLDRITSLALRDEIFPTRPETLERYWANELKRRDREKVIINFNPTAVSPAQVQHLHDTKHQYGWVHEQLLPDGSLEMLFLVGSLPYITTWLLPYAGAITVVEPSALREHLSELAKRVYESFYSTE</sequence>
<feature type="domain" description="HTH deoR-type" evidence="3">
    <location>
        <begin position="8"/>
        <end position="63"/>
    </location>
</feature>
<dbReference type="Pfam" id="PF08279">
    <property type="entry name" value="HTH_11"/>
    <property type="match status" value="1"/>
</dbReference>
<gene>
    <name evidence="4" type="ORF">GO755_13670</name>
</gene>
<dbReference type="PANTHER" id="PTHR34580:SF1">
    <property type="entry name" value="PROTEIN PAFC"/>
    <property type="match status" value="1"/>
</dbReference>
<dbReference type="Gene3D" id="1.10.10.10">
    <property type="entry name" value="Winged helix-like DNA-binding domain superfamily/Winged helix DNA-binding domain"/>
    <property type="match status" value="1"/>
</dbReference>
<dbReference type="PROSITE" id="PS52050">
    <property type="entry name" value="WYL"/>
    <property type="match status" value="1"/>
</dbReference>
<keyword evidence="5" id="KW-1185">Reference proteome</keyword>
<keyword evidence="2" id="KW-0804">Transcription</keyword>
<dbReference type="PANTHER" id="PTHR34580">
    <property type="match status" value="1"/>
</dbReference>
<dbReference type="InterPro" id="IPR051534">
    <property type="entry name" value="CBASS_pafABC_assoc_protein"/>
</dbReference>
<dbReference type="GO" id="GO:0003700">
    <property type="term" value="F:DNA-binding transcription factor activity"/>
    <property type="evidence" value="ECO:0007669"/>
    <property type="project" value="InterPro"/>
</dbReference>
<dbReference type="PIRSF" id="PIRSF016838">
    <property type="entry name" value="PafC"/>
    <property type="match status" value="1"/>
</dbReference>
<evidence type="ECO:0000256" key="2">
    <source>
        <dbReference type="ARBA" id="ARBA00023163"/>
    </source>
</evidence>
<dbReference type="EMBL" id="WPIN01000004">
    <property type="protein sequence ID" value="MVM31084.1"/>
    <property type="molecule type" value="Genomic_DNA"/>
</dbReference>
<evidence type="ECO:0000259" key="3">
    <source>
        <dbReference type="PROSITE" id="PS51000"/>
    </source>
</evidence>
<dbReference type="InterPro" id="IPR026881">
    <property type="entry name" value="WYL_dom"/>
</dbReference>
<accession>A0A7K1SB86</accession>
<evidence type="ECO:0000313" key="5">
    <source>
        <dbReference type="Proteomes" id="UP000436006"/>
    </source>
</evidence>
<dbReference type="Pfam" id="PF25583">
    <property type="entry name" value="WCX"/>
    <property type="match status" value="1"/>
</dbReference>
<dbReference type="PROSITE" id="PS51000">
    <property type="entry name" value="HTH_DEOR_2"/>
    <property type="match status" value="1"/>
</dbReference>
<evidence type="ECO:0000313" key="4">
    <source>
        <dbReference type="EMBL" id="MVM31084.1"/>
    </source>
</evidence>
<dbReference type="SUPFAM" id="SSF46785">
    <property type="entry name" value="Winged helix' DNA-binding domain"/>
    <property type="match status" value="1"/>
</dbReference>